<sequence length="138" mass="14097">MAKVTRRTRVNVPTQRLPGAVMAIGAGVLVSLIVSLVAIVFLSVVSLATESLFVESYLRYIMVAVTVTSIFIGSAFAARRAGGAGLLVGMAVGFMYVLISVGVGLEMTQEPVSLLVLANKAFAGIAAGALGGLVGVNL</sequence>
<evidence type="ECO:0000313" key="2">
    <source>
        <dbReference type="EMBL" id="MDT8901459.1"/>
    </source>
</evidence>
<reference evidence="2 3" key="1">
    <citation type="submission" date="2023-07" db="EMBL/GenBank/DDBJ databases">
        <title>The novel representative of Negativicutes class, Anaeroselena agilis gen. nov. sp. nov.</title>
        <authorList>
            <person name="Prokofeva M.I."/>
            <person name="Elcheninov A.G."/>
            <person name="Klyukina A."/>
            <person name="Kublanov I.V."/>
            <person name="Frolov E.N."/>
            <person name="Podosokorskaya O.A."/>
        </authorList>
    </citation>
    <scope>NUCLEOTIDE SEQUENCE [LARGE SCALE GENOMIC DNA]</scope>
    <source>
        <strain evidence="2 3">4137-cl</strain>
    </source>
</reference>
<dbReference type="InterPro" id="IPR023804">
    <property type="entry name" value="DUF3792_TM"/>
</dbReference>
<name>A0ABU3NXB6_9FIRM</name>
<feature type="transmembrane region" description="Helical" evidence="1">
    <location>
        <begin position="84"/>
        <end position="105"/>
    </location>
</feature>
<dbReference type="Pfam" id="PF12670">
    <property type="entry name" value="DUF3792"/>
    <property type="match status" value="1"/>
</dbReference>
<dbReference type="NCBIfam" id="TIGR04086">
    <property type="entry name" value="TIGR04086_membr"/>
    <property type="match status" value="1"/>
</dbReference>
<feature type="transmembrane region" description="Helical" evidence="1">
    <location>
        <begin position="21"/>
        <end position="45"/>
    </location>
</feature>
<keyword evidence="3" id="KW-1185">Reference proteome</keyword>
<gene>
    <name evidence="2" type="ORF">Q4T40_09425</name>
</gene>
<keyword evidence="1" id="KW-1133">Transmembrane helix</keyword>
<evidence type="ECO:0000313" key="3">
    <source>
        <dbReference type="Proteomes" id="UP001254848"/>
    </source>
</evidence>
<feature type="transmembrane region" description="Helical" evidence="1">
    <location>
        <begin position="117"/>
        <end position="136"/>
    </location>
</feature>
<comment type="caution">
    <text evidence="2">The sequence shown here is derived from an EMBL/GenBank/DDBJ whole genome shotgun (WGS) entry which is preliminary data.</text>
</comment>
<dbReference type="Proteomes" id="UP001254848">
    <property type="component" value="Unassembled WGS sequence"/>
</dbReference>
<accession>A0ABU3NXB6</accession>
<proteinExistence type="predicted"/>
<organism evidence="2 3">
    <name type="scientific">Anaeroselena agilis</name>
    <dbReference type="NCBI Taxonomy" id="3063788"/>
    <lineage>
        <taxon>Bacteria</taxon>
        <taxon>Bacillati</taxon>
        <taxon>Bacillota</taxon>
        <taxon>Negativicutes</taxon>
        <taxon>Acetonemataceae</taxon>
        <taxon>Anaeroselena</taxon>
    </lineage>
</organism>
<evidence type="ECO:0000256" key="1">
    <source>
        <dbReference type="SAM" id="Phobius"/>
    </source>
</evidence>
<keyword evidence="1" id="KW-0472">Membrane</keyword>
<keyword evidence="1" id="KW-0812">Transmembrane</keyword>
<dbReference type="RefSeq" id="WP_413779970.1">
    <property type="nucleotide sequence ID" value="NZ_JAUOZS010000001.1"/>
</dbReference>
<dbReference type="EMBL" id="JAUOZS010000001">
    <property type="protein sequence ID" value="MDT8901459.1"/>
    <property type="molecule type" value="Genomic_DNA"/>
</dbReference>
<feature type="transmembrane region" description="Helical" evidence="1">
    <location>
        <begin position="57"/>
        <end position="77"/>
    </location>
</feature>
<protein>
    <submittedName>
        <fullName evidence="2">TIGR04086 family membrane protein</fullName>
    </submittedName>
</protein>